<dbReference type="Pfam" id="PF14246">
    <property type="entry name" value="TetR_C_7"/>
    <property type="match status" value="1"/>
</dbReference>
<dbReference type="RefSeq" id="WP_163053381.1">
    <property type="nucleotide sequence ID" value="NZ_JAAGLI010000113.1"/>
</dbReference>
<evidence type="ECO:0000256" key="4">
    <source>
        <dbReference type="PROSITE-ProRule" id="PRU00335"/>
    </source>
</evidence>
<sequence length="209" mass="23426">MSEGRRIPTGERAERKRAAILEAARQVFLQDGFEAGMDAIAVRAGVSKVTIYNHFAGKEDLFTAVIGDALKSALGDSLAYAEECLRRDDDVRDMFTATARAWFQNMTRPEVLRLRALVTYERRRFPELGRAWQENGPGHFHSVFAAALQRQIDKGVLVVPDIDLAIIQFYSLALYPHLVHATYGAPIDEETAERLITGGVAMFLDHYRA</sequence>
<dbReference type="SUPFAM" id="SSF46689">
    <property type="entry name" value="Homeodomain-like"/>
    <property type="match status" value="1"/>
</dbReference>
<protein>
    <submittedName>
        <fullName evidence="6">TetR/AcrR family transcriptional regulator</fullName>
    </submittedName>
</protein>
<dbReference type="InterPro" id="IPR001647">
    <property type="entry name" value="HTH_TetR"/>
</dbReference>
<evidence type="ECO:0000256" key="2">
    <source>
        <dbReference type="ARBA" id="ARBA00023125"/>
    </source>
</evidence>
<dbReference type="Pfam" id="PF00440">
    <property type="entry name" value="TetR_N"/>
    <property type="match status" value="1"/>
</dbReference>
<comment type="caution">
    <text evidence="6">The sequence shown here is derived from an EMBL/GenBank/DDBJ whole genome shotgun (WGS) entry which is preliminary data.</text>
</comment>
<dbReference type="FunFam" id="1.10.10.60:FF:000141">
    <property type="entry name" value="TetR family transcriptional regulator"/>
    <property type="match status" value="1"/>
</dbReference>
<dbReference type="Gene3D" id="1.10.357.10">
    <property type="entry name" value="Tetracycline Repressor, domain 2"/>
    <property type="match status" value="1"/>
</dbReference>
<dbReference type="PANTHER" id="PTHR30055">
    <property type="entry name" value="HTH-TYPE TRANSCRIPTIONAL REGULATOR RUTR"/>
    <property type="match status" value="1"/>
</dbReference>
<organism evidence="6 7">
    <name type="scientific">Actinomadura bangladeshensis</name>
    <dbReference type="NCBI Taxonomy" id="453573"/>
    <lineage>
        <taxon>Bacteria</taxon>
        <taxon>Bacillati</taxon>
        <taxon>Actinomycetota</taxon>
        <taxon>Actinomycetes</taxon>
        <taxon>Streptosporangiales</taxon>
        <taxon>Thermomonosporaceae</taxon>
        <taxon>Actinomadura</taxon>
    </lineage>
</organism>
<keyword evidence="2 4" id="KW-0238">DNA-binding</keyword>
<dbReference type="EMBL" id="JAAGLI010000113">
    <property type="protein sequence ID" value="NEA21777.1"/>
    <property type="molecule type" value="Genomic_DNA"/>
</dbReference>
<dbReference type="InterPro" id="IPR039536">
    <property type="entry name" value="TetR_C_Proteobacteria"/>
</dbReference>
<dbReference type="PROSITE" id="PS50977">
    <property type="entry name" value="HTH_TETR_2"/>
    <property type="match status" value="1"/>
</dbReference>
<name>A0A6L9Q8K9_9ACTN</name>
<dbReference type="GO" id="GO:0003700">
    <property type="term" value="F:DNA-binding transcription factor activity"/>
    <property type="evidence" value="ECO:0007669"/>
    <property type="project" value="TreeGrafter"/>
</dbReference>
<evidence type="ECO:0000256" key="3">
    <source>
        <dbReference type="ARBA" id="ARBA00023163"/>
    </source>
</evidence>
<reference evidence="6 7" key="1">
    <citation type="submission" date="2020-01" db="EMBL/GenBank/DDBJ databases">
        <title>Insect and environment-associated Actinomycetes.</title>
        <authorList>
            <person name="Currrie C."/>
            <person name="Chevrette M."/>
            <person name="Carlson C."/>
            <person name="Stubbendieck R."/>
            <person name="Wendt-Pienkowski E."/>
        </authorList>
    </citation>
    <scope>NUCLEOTIDE SEQUENCE [LARGE SCALE GENOMIC DNA]</scope>
    <source>
        <strain evidence="6 7">SID10258</strain>
    </source>
</reference>
<evidence type="ECO:0000313" key="7">
    <source>
        <dbReference type="Proteomes" id="UP000475532"/>
    </source>
</evidence>
<dbReference type="GO" id="GO:0045892">
    <property type="term" value="P:negative regulation of DNA-templated transcription"/>
    <property type="evidence" value="ECO:0007669"/>
    <property type="project" value="UniProtKB-ARBA"/>
</dbReference>
<dbReference type="PANTHER" id="PTHR30055:SF146">
    <property type="entry name" value="HTH-TYPE TRANSCRIPTIONAL DUAL REGULATOR CECR"/>
    <property type="match status" value="1"/>
</dbReference>
<gene>
    <name evidence="6" type="ORF">G3I70_04590</name>
</gene>
<proteinExistence type="predicted"/>
<evidence type="ECO:0000313" key="6">
    <source>
        <dbReference type="EMBL" id="NEA21777.1"/>
    </source>
</evidence>
<dbReference type="InterPro" id="IPR009057">
    <property type="entry name" value="Homeodomain-like_sf"/>
</dbReference>
<dbReference type="AlphaFoldDB" id="A0A6L9Q8K9"/>
<feature type="DNA-binding region" description="H-T-H motif" evidence="4">
    <location>
        <begin position="36"/>
        <end position="55"/>
    </location>
</feature>
<keyword evidence="3" id="KW-0804">Transcription</keyword>
<dbReference type="PRINTS" id="PR00455">
    <property type="entry name" value="HTHTETR"/>
</dbReference>
<dbReference type="Proteomes" id="UP000475532">
    <property type="component" value="Unassembled WGS sequence"/>
</dbReference>
<dbReference type="InterPro" id="IPR036271">
    <property type="entry name" value="Tet_transcr_reg_TetR-rel_C_sf"/>
</dbReference>
<keyword evidence="1" id="KW-0805">Transcription regulation</keyword>
<dbReference type="GO" id="GO:0000976">
    <property type="term" value="F:transcription cis-regulatory region binding"/>
    <property type="evidence" value="ECO:0007669"/>
    <property type="project" value="TreeGrafter"/>
</dbReference>
<dbReference type="InterPro" id="IPR050109">
    <property type="entry name" value="HTH-type_TetR-like_transc_reg"/>
</dbReference>
<evidence type="ECO:0000256" key="1">
    <source>
        <dbReference type="ARBA" id="ARBA00023015"/>
    </source>
</evidence>
<accession>A0A6L9Q8K9</accession>
<feature type="domain" description="HTH tetR-type" evidence="5">
    <location>
        <begin position="14"/>
        <end position="73"/>
    </location>
</feature>
<dbReference type="SUPFAM" id="SSF48498">
    <property type="entry name" value="Tetracyclin repressor-like, C-terminal domain"/>
    <property type="match status" value="1"/>
</dbReference>
<evidence type="ECO:0000259" key="5">
    <source>
        <dbReference type="PROSITE" id="PS50977"/>
    </source>
</evidence>